<protein>
    <submittedName>
        <fullName evidence="1">Uncharacterized protein</fullName>
    </submittedName>
</protein>
<dbReference type="Proteomes" id="UP000011131">
    <property type="component" value="Chromosome"/>
</dbReference>
<accession>L7UBL2</accession>
<dbReference type="AlphaFoldDB" id="L7UBL2"/>
<dbReference type="PATRIC" id="fig|1278073.3.peg.2586"/>
<evidence type="ECO:0000313" key="2">
    <source>
        <dbReference type="Proteomes" id="UP000011131"/>
    </source>
</evidence>
<evidence type="ECO:0000313" key="1">
    <source>
        <dbReference type="EMBL" id="AGC43864.1"/>
    </source>
</evidence>
<organism evidence="1 2">
    <name type="scientific">Myxococcus stipitatus (strain DSM 14675 / JCM 12634 / Mx s8)</name>
    <dbReference type="NCBI Taxonomy" id="1278073"/>
    <lineage>
        <taxon>Bacteria</taxon>
        <taxon>Pseudomonadati</taxon>
        <taxon>Myxococcota</taxon>
        <taxon>Myxococcia</taxon>
        <taxon>Myxococcales</taxon>
        <taxon>Cystobacterineae</taxon>
        <taxon>Myxococcaceae</taxon>
        <taxon>Myxococcus</taxon>
    </lineage>
</organism>
<dbReference type="EMBL" id="CP004025">
    <property type="protein sequence ID" value="AGC43864.1"/>
    <property type="molecule type" value="Genomic_DNA"/>
</dbReference>
<dbReference type="eggNOG" id="COG4099">
    <property type="taxonomic scope" value="Bacteria"/>
</dbReference>
<dbReference type="STRING" id="1278073.MYSTI_02548"/>
<dbReference type="HOGENOM" id="CLU_2667275_0_0_7"/>
<gene>
    <name evidence="1" type="ordered locus">MYSTI_02548</name>
</gene>
<sequence>MQQGSQVGHFGPGFALILDILKWEWTNGQVATDANGLPPEKQMLFTDYPAGGHEIWDSVYQDPKVIAWMLAQQRP</sequence>
<proteinExistence type="predicted"/>
<keyword evidence="2" id="KW-1185">Reference proteome</keyword>
<dbReference type="KEGG" id="msd:MYSTI_02548"/>
<name>L7UBL2_MYXSD</name>
<reference evidence="1 2" key="1">
    <citation type="journal article" date="2013" name="Genome Announc.">
        <title>Complete genome sequence of Myxococcus stipitatus strain DSM 14675, a fruiting myxobacterium.</title>
        <authorList>
            <person name="Huntley S."/>
            <person name="Kneip S."/>
            <person name="Treuner-Lange A."/>
            <person name="Sogaard-Andersen L."/>
        </authorList>
    </citation>
    <scope>NUCLEOTIDE SEQUENCE [LARGE SCALE GENOMIC DNA]</scope>
    <source>
        <strain evidence="2">DSM 14675 / JCM 12634 / Mx s8</strain>
    </source>
</reference>